<proteinExistence type="predicted"/>
<feature type="compositionally biased region" description="Basic and acidic residues" evidence="2">
    <location>
        <begin position="14"/>
        <end position="26"/>
    </location>
</feature>
<dbReference type="AlphaFoldDB" id="A0A9W7DXI2"/>
<keyword evidence="1" id="KW-0479">Metal-binding</keyword>
<reference evidence="5" key="1">
    <citation type="journal article" date="2023" name="Commun. Biol.">
        <title>Genome analysis of Parmales, the sister group of diatoms, reveals the evolutionary specialization of diatoms from phago-mixotrophs to photoautotrophs.</title>
        <authorList>
            <person name="Ban H."/>
            <person name="Sato S."/>
            <person name="Yoshikawa S."/>
            <person name="Yamada K."/>
            <person name="Nakamura Y."/>
            <person name="Ichinomiya M."/>
            <person name="Sato N."/>
            <person name="Blanc-Mathieu R."/>
            <person name="Endo H."/>
            <person name="Kuwata A."/>
            <person name="Ogata H."/>
        </authorList>
    </citation>
    <scope>NUCLEOTIDE SEQUENCE [LARGE SCALE GENOMIC DNA]</scope>
</reference>
<evidence type="ECO:0000259" key="3">
    <source>
        <dbReference type="PROSITE" id="PS50089"/>
    </source>
</evidence>
<dbReference type="InterPro" id="IPR013083">
    <property type="entry name" value="Znf_RING/FYVE/PHD"/>
</dbReference>
<feature type="domain" description="RING-type" evidence="3">
    <location>
        <begin position="73"/>
        <end position="112"/>
    </location>
</feature>
<organism evidence="4 5">
    <name type="scientific">Triparma laevis f. inornata</name>
    <dbReference type="NCBI Taxonomy" id="1714386"/>
    <lineage>
        <taxon>Eukaryota</taxon>
        <taxon>Sar</taxon>
        <taxon>Stramenopiles</taxon>
        <taxon>Ochrophyta</taxon>
        <taxon>Bolidophyceae</taxon>
        <taxon>Parmales</taxon>
        <taxon>Triparmaceae</taxon>
        <taxon>Triparma</taxon>
    </lineage>
</organism>
<name>A0A9W7DXI2_9STRA</name>
<dbReference type="Gene3D" id="3.30.40.10">
    <property type="entry name" value="Zinc/RING finger domain, C3HC4 (zinc finger)"/>
    <property type="match status" value="1"/>
</dbReference>
<sequence>MSKPVAIRSSSRLKARETSRKRSREDEEKEDEEGKNEGSAAENLTTSTTQKSTTTTTSTTLKTISKILEDATCCVCIVNEPSANFRPCGYAATCRVCTKKLIDRCNPCPFCRKPIEGYDVGKWQTTTGGYGLWPTSLQNLSQLASGEGFNKYFQDLFNCYEAPYLKWKGYFDLLGIVVVPGGETLEQQVLKLTTAAGIEDMAKLKALATLCSQSCFDDPSLRVVVYRRALGMRQRAK</sequence>
<feature type="compositionally biased region" description="Low complexity" evidence="2">
    <location>
        <begin position="44"/>
        <end position="56"/>
    </location>
</feature>
<evidence type="ECO:0000313" key="5">
    <source>
        <dbReference type="Proteomes" id="UP001162640"/>
    </source>
</evidence>
<dbReference type="Proteomes" id="UP001162640">
    <property type="component" value="Unassembled WGS sequence"/>
</dbReference>
<dbReference type="GO" id="GO:0008270">
    <property type="term" value="F:zinc ion binding"/>
    <property type="evidence" value="ECO:0007669"/>
    <property type="project" value="UniProtKB-KW"/>
</dbReference>
<evidence type="ECO:0000256" key="2">
    <source>
        <dbReference type="SAM" id="MobiDB-lite"/>
    </source>
</evidence>
<keyword evidence="1" id="KW-0863">Zinc-finger</keyword>
<feature type="region of interest" description="Disordered" evidence="2">
    <location>
        <begin position="1"/>
        <end position="56"/>
    </location>
</feature>
<dbReference type="InterPro" id="IPR001841">
    <property type="entry name" value="Znf_RING"/>
</dbReference>
<keyword evidence="1" id="KW-0862">Zinc</keyword>
<dbReference type="Pfam" id="PF13920">
    <property type="entry name" value="zf-C3HC4_3"/>
    <property type="match status" value="1"/>
</dbReference>
<accession>A0A9W7DXI2</accession>
<comment type="caution">
    <text evidence="4">The sequence shown here is derived from an EMBL/GenBank/DDBJ whole genome shotgun (WGS) entry which is preliminary data.</text>
</comment>
<dbReference type="EMBL" id="BLQM01000066">
    <property type="protein sequence ID" value="GMH58727.1"/>
    <property type="molecule type" value="Genomic_DNA"/>
</dbReference>
<dbReference type="PROSITE" id="PS50089">
    <property type="entry name" value="ZF_RING_2"/>
    <property type="match status" value="1"/>
</dbReference>
<evidence type="ECO:0000313" key="4">
    <source>
        <dbReference type="EMBL" id="GMH58727.1"/>
    </source>
</evidence>
<gene>
    <name evidence="4" type="ORF">TL16_g02674</name>
</gene>
<evidence type="ECO:0000256" key="1">
    <source>
        <dbReference type="PROSITE-ProRule" id="PRU00175"/>
    </source>
</evidence>
<dbReference type="SUPFAM" id="SSF57850">
    <property type="entry name" value="RING/U-box"/>
    <property type="match status" value="1"/>
</dbReference>
<protein>
    <recommendedName>
        <fullName evidence="3">RING-type domain-containing protein</fullName>
    </recommendedName>
</protein>